<keyword evidence="7" id="KW-0966">Cell projection</keyword>
<gene>
    <name evidence="15" type="ORF">THAOC_05130</name>
</gene>
<evidence type="ECO:0000256" key="1">
    <source>
        <dbReference type="ARBA" id="ARBA00004611"/>
    </source>
</evidence>
<accession>K0THT8</accession>
<dbReference type="GO" id="GO:0070286">
    <property type="term" value="P:axonemal dynein complex assembly"/>
    <property type="evidence" value="ECO:0007669"/>
    <property type="project" value="InterPro"/>
</dbReference>
<dbReference type="eggNOG" id="ENOG502QQDD">
    <property type="taxonomic scope" value="Eukaryota"/>
</dbReference>
<feature type="coiled-coil region" evidence="12">
    <location>
        <begin position="235"/>
        <end position="369"/>
    </location>
</feature>
<evidence type="ECO:0000256" key="12">
    <source>
        <dbReference type="SAM" id="Coils"/>
    </source>
</evidence>
<dbReference type="InterPro" id="IPR039750">
    <property type="entry name" value="DRC1/DRC2"/>
</dbReference>
<dbReference type="GO" id="GO:0060285">
    <property type="term" value="P:cilium-dependent cell motility"/>
    <property type="evidence" value="ECO:0007669"/>
    <property type="project" value="TreeGrafter"/>
</dbReference>
<dbReference type="GO" id="GO:0005858">
    <property type="term" value="C:axonemal dynein complex"/>
    <property type="evidence" value="ECO:0007669"/>
    <property type="project" value="InterPro"/>
</dbReference>
<evidence type="ECO:0000256" key="10">
    <source>
        <dbReference type="ARBA" id="ARBA00040899"/>
    </source>
</evidence>
<dbReference type="EMBL" id="AGNL01004653">
    <property type="protein sequence ID" value="EJK73256.1"/>
    <property type="molecule type" value="Genomic_DNA"/>
</dbReference>
<keyword evidence="2" id="KW-0963">Cytoplasm</keyword>
<dbReference type="Proteomes" id="UP000266841">
    <property type="component" value="Unassembled WGS sequence"/>
</dbReference>
<name>K0THT8_THAOC</name>
<evidence type="ECO:0000256" key="7">
    <source>
        <dbReference type="ARBA" id="ARBA00023273"/>
    </source>
</evidence>
<evidence type="ECO:0000313" key="15">
    <source>
        <dbReference type="EMBL" id="EJK73256.1"/>
    </source>
</evidence>
<evidence type="ECO:0000256" key="8">
    <source>
        <dbReference type="ARBA" id="ARBA00037841"/>
    </source>
</evidence>
<dbReference type="OrthoDB" id="7760980at2759"/>
<evidence type="ECO:0000256" key="9">
    <source>
        <dbReference type="ARBA" id="ARBA00038424"/>
    </source>
</evidence>
<proteinExistence type="inferred from homology"/>
<evidence type="ECO:0000256" key="11">
    <source>
        <dbReference type="ARBA" id="ARBA00045865"/>
    </source>
</evidence>
<protein>
    <recommendedName>
        <fullName evidence="10">Dynein regulatory complex subunit 2</fullName>
    </recommendedName>
</protein>
<keyword evidence="6" id="KW-0206">Cytoskeleton</keyword>
<evidence type="ECO:0000313" key="16">
    <source>
        <dbReference type="Proteomes" id="UP000266841"/>
    </source>
</evidence>
<evidence type="ECO:0000256" key="3">
    <source>
        <dbReference type="ARBA" id="ARBA00022846"/>
    </source>
</evidence>
<evidence type="ECO:0000256" key="6">
    <source>
        <dbReference type="ARBA" id="ARBA00023212"/>
    </source>
</evidence>
<keyword evidence="16" id="KW-1185">Reference proteome</keyword>
<feature type="region of interest" description="Disordered" evidence="13">
    <location>
        <begin position="1"/>
        <end position="68"/>
    </location>
</feature>
<keyword evidence="3" id="KW-0282">Flagellum</keyword>
<dbReference type="PANTHER" id="PTHR21625">
    <property type="entry name" value="NYD-SP28 PROTEIN"/>
    <property type="match status" value="1"/>
</dbReference>
<dbReference type="AlphaFoldDB" id="K0THT8"/>
<dbReference type="InterPro" id="IPR039505">
    <property type="entry name" value="DRC1/2_N"/>
</dbReference>
<feature type="compositionally biased region" description="Polar residues" evidence="13">
    <location>
        <begin position="21"/>
        <end position="33"/>
    </location>
</feature>
<evidence type="ECO:0000256" key="2">
    <source>
        <dbReference type="ARBA" id="ARBA00022490"/>
    </source>
</evidence>
<keyword evidence="4 12" id="KW-0175">Coiled coil</keyword>
<sequence>MTVQVQVPAEDESEKRKENSPQEGQSHQNSSTDEAIRTVPQVSEIRTVPQVSEMSSSSFPPQPSNVRQHLDRELKLAETHAKECQSQWRQILSKEKFEELNKDMPTLEQYHNKSAQRKQDVLANFLSEIKYLQDLYQEAMVANMCRTEELISIHDNQVVSLDEQFRGKLRKAQDQSDRAMKNITAQYDGQIIQVKESIAHNEREVKARDRKARQKHTLALHTIREEHIENMNNVRFVLETKMEGLTQELEQAKNAFACQTEATKGSYHKLKARDDAIRQDIESKTRQANQCQREIHRLQLITRQEEAQLETEHEELLERKTRAISRWNMTQGQINKYRQDQQQKLVNLIKRANRYKDELQKQCEIAHRAKQIALDCCQLNEARSLERSATQSTHDDEYTDNTDVNQSPDNKQAFVMKCLGRLGNESQGFWKRYNAAKIDVLKLEKHVRHLSGRGESLESKLKQYQDGITVNNNALRGHNPLFVVNGKMNAPVAAANKKIRRRLTVVEGNHFIATNKYAITQAVA</sequence>
<feature type="region of interest" description="Disordered" evidence="13">
    <location>
        <begin position="387"/>
        <end position="407"/>
    </location>
</feature>
<dbReference type="Pfam" id="PF14772">
    <property type="entry name" value="NYD-SP28"/>
    <property type="match status" value="1"/>
</dbReference>
<comment type="similarity">
    <text evidence="9">Belongs to the DRC2 family.</text>
</comment>
<feature type="compositionally biased region" description="Polar residues" evidence="13">
    <location>
        <begin position="49"/>
        <end position="67"/>
    </location>
</feature>
<keyword evidence="5" id="KW-0969">Cilium</keyword>
<evidence type="ECO:0000256" key="5">
    <source>
        <dbReference type="ARBA" id="ARBA00023069"/>
    </source>
</evidence>
<comment type="caution">
    <text evidence="15">The sequence shown here is derived from an EMBL/GenBank/DDBJ whole genome shotgun (WGS) entry which is preliminary data.</text>
</comment>
<evidence type="ECO:0000256" key="13">
    <source>
        <dbReference type="SAM" id="MobiDB-lite"/>
    </source>
</evidence>
<evidence type="ECO:0000259" key="14">
    <source>
        <dbReference type="Pfam" id="PF14772"/>
    </source>
</evidence>
<dbReference type="PANTHER" id="PTHR21625:SF0">
    <property type="entry name" value="DYNEIN REGULATORY COMPLEX SUBUNIT 2"/>
    <property type="match status" value="1"/>
</dbReference>
<dbReference type="OMA" id="WEYLDLF"/>
<dbReference type="GO" id="GO:0003352">
    <property type="term" value="P:regulation of cilium movement"/>
    <property type="evidence" value="ECO:0007669"/>
    <property type="project" value="TreeGrafter"/>
</dbReference>
<comment type="subcellular location">
    <subcellularLocation>
        <location evidence="1">Cytoplasm</location>
        <location evidence="1">Cytoskeleton</location>
        <location evidence="1">Flagellum axoneme</location>
    </subcellularLocation>
    <subcellularLocation>
        <location evidence="8">Cytoplasm</location>
        <location evidence="8">Cytoskeleton</location>
        <location evidence="8">Flagellum basal body</location>
    </subcellularLocation>
</comment>
<reference evidence="15 16" key="1">
    <citation type="journal article" date="2012" name="Genome Biol.">
        <title>Genome and low-iron response of an oceanic diatom adapted to chronic iron limitation.</title>
        <authorList>
            <person name="Lommer M."/>
            <person name="Specht M."/>
            <person name="Roy A.S."/>
            <person name="Kraemer L."/>
            <person name="Andreson R."/>
            <person name="Gutowska M.A."/>
            <person name="Wolf J."/>
            <person name="Bergner S.V."/>
            <person name="Schilhabel M.B."/>
            <person name="Klostermeier U.C."/>
            <person name="Beiko R.G."/>
            <person name="Rosenstiel P."/>
            <person name="Hippler M."/>
            <person name="Laroche J."/>
        </authorList>
    </citation>
    <scope>NUCLEOTIDE SEQUENCE [LARGE SCALE GENOMIC DNA]</scope>
    <source>
        <strain evidence="15 16">CCMP1005</strain>
    </source>
</reference>
<organism evidence="15 16">
    <name type="scientific">Thalassiosira oceanica</name>
    <name type="common">Marine diatom</name>
    <dbReference type="NCBI Taxonomy" id="159749"/>
    <lineage>
        <taxon>Eukaryota</taxon>
        <taxon>Sar</taxon>
        <taxon>Stramenopiles</taxon>
        <taxon>Ochrophyta</taxon>
        <taxon>Bacillariophyta</taxon>
        <taxon>Coscinodiscophyceae</taxon>
        <taxon>Thalassiosirophycidae</taxon>
        <taxon>Thalassiosirales</taxon>
        <taxon>Thalassiosiraceae</taxon>
        <taxon>Thalassiosira</taxon>
    </lineage>
</organism>
<comment type="function">
    <text evidence="11">Component of the nexin-dynein regulatory complex (N-DRC), a key regulator of ciliary/flagellar motility which maintains the alignment and integrity of the distal axoneme and regulates microtubule sliding in motile axonemes. Plays a critical role in the assembly of N-DRC and also stabilizes the assembly of multiple inner dynein arms and radial spokes. Coassembles with DRC1 to form a central scaffold needed for assembly of the N-DRC and its attachment to the outer doublet microtubules.</text>
</comment>
<evidence type="ECO:0000256" key="4">
    <source>
        <dbReference type="ARBA" id="ARBA00023054"/>
    </source>
</evidence>
<feature type="domain" description="Dynein regulatory complex protein 1/2 N-terminal" evidence="14">
    <location>
        <begin position="66"/>
        <end position="142"/>
    </location>
</feature>